<evidence type="ECO:0000313" key="3">
    <source>
        <dbReference type="Proteomes" id="UP000325333"/>
    </source>
</evidence>
<keyword evidence="1" id="KW-1133">Transmembrane helix</keyword>
<gene>
    <name evidence="2" type="ORF">FH063_002182</name>
</gene>
<dbReference type="AlphaFoldDB" id="A0A5B0KMP6"/>
<evidence type="ECO:0000256" key="1">
    <source>
        <dbReference type="SAM" id="Phobius"/>
    </source>
</evidence>
<name>A0A5B0KMP6_9PROT</name>
<dbReference type="EMBL" id="VEWN01000012">
    <property type="protein sequence ID" value="KAA1053947.1"/>
    <property type="molecule type" value="Genomic_DNA"/>
</dbReference>
<accession>A0A5B0KMP6</accession>
<proteinExistence type="predicted"/>
<reference evidence="2 3" key="1">
    <citation type="submission" date="2019-07" db="EMBL/GenBank/DDBJ databases">
        <title>Genome sequencing of the stress-tolerant strain Azospirillum brasilense Az19.</title>
        <authorList>
            <person name="Maroniche G.A."/>
            <person name="Garcia J.E."/>
            <person name="Pagnussat L."/>
            <person name="Amenta M."/>
            <person name="Creus C.M."/>
        </authorList>
    </citation>
    <scope>NUCLEOTIDE SEQUENCE [LARGE SCALE GENOMIC DNA]</scope>
    <source>
        <strain evidence="2 3">Az19</strain>
    </source>
</reference>
<dbReference type="Proteomes" id="UP000325333">
    <property type="component" value="Unassembled WGS sequence"/>
</dbReference>
<keyword evidence="1" id="KW-0472">Membrane</keyword>
<organism evidence="2 3">
    <name type="scientific">Azospirillum argentinense</name>
    <dbReference type="NCBI Taxonomy" id="2970906"/>
    <lineage>
        <taxon>Bacteria</taxon>
        <taxon>Pseudomonadati</taxon>
        <taxon>Pseudomonadota</taxon>
        <taxon>Alphaproteobacteria</taxon>
        <taxon>Rhodospirillales</taxon>
        <taxon>Azospirillaceae</taxon>
        <taxon>Azospirillum</taxon>
    </lineage>
</organism>
<protein>
    <submittedName>
        <fullName evidence="2">Uncharacterized protein</fullName>
    </submittedName>
</protein>
<comment type="caution">
    <text evidence="2">The sequence shown here is derived from an EMBL/GenBank/DDBJ whole genome shotgun (WGS) entry which is preliminary data.</text>
</comment>
<feature type="transmembrane region" description="Helical" evidence="1">
    <location>
        <begin position="32"/>
        <end position="50"/>
    </location>
</feature>
<evidence type="ECO:0000313" key="2">
    <source>
        <dbReference type="EMBL" id="KAA1053947.1"/>
    </source>
</evidence>
<keyword evidence="1" id="KW-0812">Transmembrane</keyword>
<sequence length="51" mass="5794">MQMDKRIQKLDNTVNEIRSISADLVNSINLHGWKMAVLIAVFVGIAWVIIK</sequence>